<keyword evidence="8" id="KW-1185">Reference proteome</keyword>
<reference evidence="7 8" key="1">
    <citation type="submission" date="2018-11" db="EMBL/GenBank/DDBJ databases">
        <title>Microbial catabolism of amino acid.</title>
        <authorList>
            <person name="Hibi M."/>
            <person name="Ogawa J."/>
        </authorList>
    </citation>
    <scope>NUCLEOTIDE SEQUENCE [LARGE SCALE GENOMIC DNA]</scope>
    <source>
        <strain evidence="7 8">C31-06</strain>
    </source>
</reference>
<dbReference type="GO" id="GO:0016829">
    <property type="term" value="F:lyase activity"/>
    <property type="evidence" value="ECO:0007669"/>
    <property type="project" value="UniProtKB-KW"/>
</dbReference>
<keyword evidence="2" id="KW-0349">Heme</keyword>
<sequence length="370" mass="41324">MPTLWPGTMSDLVSAIPAHLASARTCPGRTPHDFRPPYPSYTARFDPVTTRVVMAYFGVQWIGDNHRVALEAVAGLRRELARAAGSPRFDRARYLDERGYETEIVIGYWGNDEAFNRWFTEIGSEWTAPRRHTDGVGFFVEVLHPEVRRFETLFSAVDRLEGVARISETLSGEIREHGYWGGMRDRLPIAAESTLEPSGTPSVTHDGPRTRVHPVDNLCLIRSGQDWTDADGEERALYLNDVEPVLRTGMDFLRDSGRPLGCFANRYMTVLADDGDPLDKTFGMSWWRSLGDLERWAESHPTHVAIFGAALRYLSTLGPAATLRLYHEVTVAAVDEQFFEYLGCHEETGMLASTGLQAGAALDSEVVETS</sequence>
<dbReference type="Proteomes" id="UP000287519">
    <property type="component" value="Unassembled WGS sequence"/>
</dbReference>
<dbReference type="GO" id="GO:0046872">
    <property type="term" value="F:metal ion binding"/>
    <property type="evidence" value="ECO:0007669"/>
    <property type="project" value="UniProtKB-KW"/>
</dbReference>
<evidence type="ECO:0000256" key="1">
    <source>
        <dbReference type="ARBA" id="ARBA00001970"/>
    </source>
</evidence>
<evidence type="ECO:0000256" key="3">
    <source>
        <dbReference type="ARBA" id="ARBA00022723"/>
    </source>
</evidence>
<accession>A0A402CND7</accession>
<keyword evidence="4" id="KW-0408">Iron</keyword>
<comment type="caution">
    <text evidence="7">The sequence shown here is derived from an EMBL/GenBank/DDBJ whole genome shotgun (WGS) entry which is preliminary data.</text>
</comment>
<gene>
    <name evidence="7" type="ORF">Rhow_001118</name>
</gene>
<proteinExistence type="inferred from homology"/>
<evidence type="ECO:0000313" key="7">
    <source>
        <dbReference type="EMBL" id="GCE45091.1"/>
    </source>
</evidence>
<dbReference type="Pfam" id="PF13816">
    <property type="entry name" value="Dehydratase_hem"/>
    <property type="match status" value="1"/>
</dbReference>
<dbReference type="AlphaFoldDB" id="A0A402CND7"/>
<comment type="cofactor">
    <cofactor evidence="1">
        <name>heme b</name>
        <dbReference type="ChEBI" id="CHEBI:60344"/>
    </cofactor>
</comment>
<keyword evidence="3" id="KW-0479">Metal-binding</keyword>
<name>A0A402CND7_RHOWR</name>
<comment type="similarity">
    <text evidence="6">Belongs to the heme-containing dehydratase family.</text>
</comment>
<evidence type="ECO:0000256" key="4">
    <source>
        <dbReference type="ARBA" id="ARBA00023004"/>
    </source>
</evidence>
<evidence type="ECO:0000313" key="8">
    <source>
        <dbReference type="Proteomes" id="UP000287519"/>
    </source>
</evidence>
<dbReference type="InterPro" id="IPR025702">
    <property type="entry name" value="OXD"/>
</dbReference>
<dbReference type="EMBL" id="BHYM01000158">
    <property type="protein sequence ID" value="GCE45091.1"/>
    <property type="molecule type" value="Genomic_DNA"/>
</dbReference>
<protein>
    <submittedName>
        <fullName evidence="7">Aldoxime dehydratase</fullName>
    </submittedName>
</protein>
<organism evidence="7 8">
    <name type="scientific">Rhodococcus wratislaviensis</name>
    <name type="common">Tsukamurella wratislaviensis</name>
    <dbReference type="NCBI Taxonomy" id="44752"/>
    <lineage>
        <taxon>Bacteria</taxon>
        <taxon>Bacillati</taxon>
        <taxon>Actinomycetota</taxon>
        <taxon>Actinomycetes</taxon>
        <taxon>Mycobacteriales</taxon>
        <taxon>Nocardiaceae</taxon>
        <taxon>Rhodococcus</taxon>
    </lineage>
</organism>
<evidence type="ECO:0000256" key="5">
    <source>
        <dbReference type="ARBA" id="ARBA00023239"/>
    </source>
</evidence>
<evidence type="ECO:0000256" key="6">
    <source>
        <dbReference type="ARBA" id="ARBA00034312"/>
    </source>
</evidence>
<evidence type="ECO:0000256" key="2">
    <source>
        <dbReference type="ARBA" id="ARBA00022617"/>
    </source>
</evidence>
<keyword evidence="5" id="KW-0456">Lyase</keyword>